<keyword evidence="1" id="KW-0732">Signal</keyword>
<gene>
    <name evidence="2" type="ORF">GZA08_15910</name>
</gene>
<comment type="caution">
    <text evidence="2">The sequence shown here is derived from an EMBL/GenBank/DDBJ whole genome shotgun (WGS) entry which is preliminary data.</text>
</comment>
<feature type="chain" id="PRO_5025390713" evidence="1">
    <location>
        <begin position="24"/>
        <end position="289"/>
    </location>
</feature>
<dbReference type="Proteomes" id="UP000474757">
    <property type="component" value="Unassembled WGS sequence"/>
</dbReference>
<proteinExistence type="predicted"/>
<dbReference type="SUPFAM" id="SSF63829">
    <property type="entry name" value="Calcium-dependent phosphotriesterase"/>
    <property type="match status" value="1"/>
</dbReference>
<evidence type="ECO:0000313" key="3">
    <source>
        <dbReference type="Proteomes" id="UP000474757"/>
    </source>
</evidence>
<organism evidence="2 3">
    <name type="scientific">Pseudoroseicyclus tamaricis</name>
    <dbReference type="NCBI Taxonomy" id="2705421"/>
    <lineage>
        <taxon>Bacteria</taxon>
        <taxon>Pseudomonadati</taxon>
        <taxon>Pseudomonadota</taxon>
        <taxon>Alphaproteobacteria</taxon>
        <taxon>Rhodobacterales</taxon>
        <taxon>Paracoccaceae</taxon>
        <taxon>Pseudoroseicyclus</taxon>
    </lineage>
</organism>
<accession>A0A6B2K6F5</accession>
<dbReference type="EMBL" id="JAAGAB010000004">
    <property type="protein sequence ID" value="NDV02456.1"/>
    <property type="molecule type" value="Genomic_DNA"/>
</dbReference>
<dbReference type="RefSeq" id="WP_163895454.1">
    <property type="nucleotide sequence ID" value="NZ_JAAFYS010000004.1"/>
</dbReference>
<evidence type="ECO:0000256" key="1">
    <source>
        <dbReference type="SAM" id="SignalP"/>
    </source>
</evidence>
<reference evidence="2 3" key="1">
    <citation type="submission" date="2020-02" db="EMBL/GenBank/DDBJ databases">
        <title>Pseudoroseicyclus tamarix, sp. nov., isolated from offshore sediment of a Tamarix chinensis forest.</title>
        <authorList>
            <person name="Gai Y."/>
        </authorList>
    </citation>
    <scope>NUCLEOTIDE SEQUENCE [LARGE SCALE GENOMIC DNA]</scope>
    <source>
        <strain evidence="2 3">CLL3-39</strain>
    </source>
</reference>
<dbReference type="AlphaFoldDB" id="A0A6B2K6F5"/>
<protein>
    <submittedName>
        <fullName evidence="2">Gluconolaconase</fullName>
    </submittedName>
</protein>
<keyword evidence="3" id="KW-1185">Reference proteome</keyword>
<feature type="signal peptide" evidence="1">
    <location>
        <begin position="1"/>
        <end position="23"/>
    </location>
</feature>
<sequence length="289" mass="29703">MQLHSCGLAAGLLAVSAALPATAQELTEAWRTGGFMSPESVSYDAGTGTLFVTNINSPDMSANGEGYVSQLSMEGEVMNEQFVTGLNAPKGTLVADGMLYVAGVEELVAIDIAAGEVAERYSAPGAGFLNDVTQTEDGTIYVTETGQGAIYALQDGELTQVLADPMLAGANGIVADGNMLNVATMGDISGGFENLQPSNVKVVDTADMSVSDYASPEGVGALDGIEMMDGQVMVTDNMGGRLVSIAEDGTVTELASVGGGAADHEYIPEEGMVLIPNLQTGEVVAWQMN</sequence>
<dbReference type="InterPro" id="IPR011042">
    <property type="entry name" value="6-blade_b-propeller_TolB-like"/>
</dbReference>
<evidence type="ECO:0000313" key="2">
    <source>
        <dbReference type="EMBL" id="NDV02456.1"/>
    </source>
</evidence>
<name>A0A6B2K6F5_9RHOB</name>
<dbReference type="Gene3D" id="2.120.10.30">
    <property type="entry name" value="TolB, C-terminal domain"/>
    <property type="match status" value="1"/>
</dbReference>